<dbReference type="EMBL" id="JAUEPU010000080">
    <property type="protein sequence ID" value="KAK0480504.1"/>
    <property type="molecule type" value="Genomic_DNA"/>
</dbReference>
<dbReference type="Proteomes" id="UP001175228">
    <property type="component" value="Unassembled WGS sequence"/>
</dbReference>
<name>A0AA39PAL4_9AGAR</name>
<gene>
    <name evidence="2" type="ORF">EDD18DRAFT_1113484</name>
</gene>
<protein>
    <submittedName>
        <fullName evidence="2">Uncharacterized protein</fullName>
    </submittedName>
</protein>
<accession>A0AA39PAL4</accession>
<proteinExistence type="predicted"/>
<dbReference type="AlphaFoldDB" id="A0AA39PAL4"/>
<organism evidence="2 3">
    <name type="scientific">Armillaria luteobubalina</name>
    <dbReference type="NCBI Taxonomy" id="153913"/>
    <lineage>
        <taxon>Eukaryota</taxon>
        <taxon>Fungi</taxon>
        <taxon>Dikarya</taxon>
        <taxon>Basidiomycota</taxon>
        <taxon>Agaricomycotina</taxon>
        <taxon>Agaricomycetes</taxon>
        <taxon>Agaricomycetidae</taxon>
        <taxon>Agaricales</taxon>
        <taxon>Marasmiineae</taxon>
        <taxon>Physalacriaceae</taxon>
        <taxon>Armillaria</taxon>
    </lineage>
</organism>
<comment type="caution">
    <text evidence="2">The sequence shown here is derived from an EMBL/GenBank/DDBJ whole genome shotgun (WGS) entry which is preliminary data.</text>
</comment>
<feature type="compositionally biased region" description="Basic and acidic residues" evidence="1">
    <location>
        <begin position="9"/>
        <end position="23"/>
    </location>
</feature>
<keyword evidence="3" id="KW-1185">Reference proteome</keyword>
<feature type="region of interest" description="Disordered" evidence="1">
    <location>
        <begin position="1"/>
        <end position="23"/>
    </location>
</feature>
<evidence type="ECO:0000313" key="3">
    <source>
        <dbReference type="Proteomes" id="UP001175228"/>
    </source>
</evidence>
<evidence type="ECO:0000256" key="1">
    <source>
        <dbReference type="SAM" id="MobiDB-lite"/>
    </source>
</evidence>
<evidence type="ECO:0000313" key="2">
    <source>
        <dbReference type="EMBL" id="KAK0480504.1"/>
    </source>
</evidence>
<reference evidence="2" key="1">
    <citation type="submission" date="2023-06" db="EMBL/GenBank/DDBJ databases">
        <authorList>
            <consortium name="Lawrence Berkeley National Laboratory"/>
            <person name="Ahrendt S."/>
            <person name="Sahu N."/>
            <person name="Indic B."/>
            <person name="Wong-Bajracharya J."/>
            <person name="Merenyi Z."/>
            <person name="Ke H.-M."/>
            <person name="Monk M."/>
            <person name="Kocsube S."/>
            <person name="Drula E."/>
            <person name="Lipzen A."/>
            <person name="Balint B."/>
            <person name="Henrissat B."/>
            <person name="Andreopoulos B."/>
            <person name="Martin F.M."/>
            <person name="Harder C.B."/>
            <person name="Rigling D."/>
            <person name="Ford K.L."/>
            <person name="Foster G.D."/>
            <person name="Pangilinan J."/>
            <person name="Papanicolaou A."/>
            <person name="Barry K."/>
            <person name="LaButti K."/>
            <person name="Viragh M."/>
            <person name="Koriabine M."/>
            <person name="Yan M."/>
            <person name="Riley R."/>
            <person name="Champramary S."/>
            <person name="Plett K.L."/>
            <person name="Tsai I.J."/>
            <person name="Slot J."/>
            <person name="Sipos G."/>
            <person name="Plett J."/>
            <person name="Nagy L.G."/>
            <person name="Grigoriev I.V."/>
        </authorList>
    </citation>
    <scope>NUCLEOTIDE SEQUENCE</scope>
    <source>
        <strain evidence="2">HWK02</strain>
    </source>
</reference>
<sequence>MTSAGSDSLTEKSSDSSVTEEHPIKEEYRKWAVWSTASIYRSPAQDTSKPQSIGKIHAFRLSKICNAAQDAIQKAYEAEVDNAMKDIIKEYDKWRAENASKLWKWFKSCGEDEEPDF</sequence>